<accession>A0A928KY86</accession>
<evidence type="ECO:0000313" key="3">
    <source>
        <dbReference type="EMBL" id="MBE6834295.1"/>
    </source>
</evidence>
<keyword evidence="2" id="KW-1133">Transmembrane helix</keyword>
<organism evidence="3 4">
    <name type="scientific">Faecalispora sporosphaeroides</name>
    <dbReference type="NCBI Taxonomy" id="1549"/>
    <lineage>
        <taxon>Bacteria</taxon>
        <taxon>Bacillati</taxon>
        <taxon>Bacillota</taxon>
        <taxon>Clostridia</taxon>
        <taxon>Eubacteriales</taxon>
        <taxon>Oscillospiraceae</taxon>
        <taxon>Faecalispora</taxon>
    </lineage>
</organism>
<feature type="coiled-coil region" evidence="1">
    <location>
        <begin position="91"/>
        <end position="151"/>
    </location>
</feature>
<dbReference type="EMBL" id="SVNY01000006">
    <property type="protein sequence ID" value="MBE6834295.1"/>
    <property type="molecule type" value="Genomic_DNA"/>
</dbReference>
<evidence type="ECO:0000313" key="4">
    <source>
        <dbReference type="Proteomes" id="UP000754750"/>
    </source>
</evidence>
<keyword evidence="2" id="KW-0472">Membrane</keyword>
<dbReference type="AlphaFoldDB" id="A0A928KY86"/>
<dbReference type="Proteomes" id="UP000754750">
    <property type="component" value="Unassembled WGS sequence"/>
</dbReference>
<evidence type="ECO:0000256" key="1">
    <source>
        <dbReference type="SAM" id="Coils"/>
    </source>
</evidence>
<name>A0A928KY86_9FIRM</name>
<comment type="caution">
    <text evidence="3">The sequence shown here is derived from an EMBL/GenBank/DDBJ whole genome shotgun (WGS) entry which is preliminary data.</text>
</comment>
<feature type="transmembrane region" description="Helical" evidence="2">
    <location>
        <begin position="12"/>
        <end position="29"/>
    </location>
</feature>
<proteinExistence type="predicted"/>
<sequence length="167" mass="18981">MEIDWGLVMDVAQIIALVVGFVTIFGIVIKDIYASKGNTALLQKDHNTIIDKANGIATDVKSTTDKIQNVLTQKTDKIQDTVTAIDKHLAIEAVRRENMEKNLTKEQLEASRQIQAINYINGQMMQLQAKVMQLTNENQELKAKNQLIREQIHNLEPEHDYSMDMDM</sequence>
<evidence type="ECO:0000256" key="2">
    <source>
        <dbReference type="SAM" id="Phobius"/>
    </source>
</evidence>
<reference evidence="3" key="1">
    <citation type="submission" date="2019-04" db="EMBL/GenBank/DDBJ databases">
        <title>Evolution of Biomass-Degrading Anaerobic Consortia Revealed by Metagenomics.</title>
        <authorList>
            <person name="Peng X."/>
        </authorList>
    </citation>
    <scope>NUCLEOTIDE SEQUENCE</scope>
    <source>
        <strain evidence="3">SIG551</strain>
    </source>
</reference>
<keyword evidence="2" id="KW-0812">Transmembrane</keyword>
<keyword evidence="1" id="KW-0175">Coiled coil</keyword>
<gene>
    <name evidence="3" type="ORF">E7512_12085</name>
</gene>
<protein>
    <submittedName>
        <fullName evidence="3">Uncharacterized protein</fullName>
    </submittedName>
</protein>
<dbReference type="RefSeq" id="WP_326840803.1">
    <property type="nucleotide sequence ID" value="NZ_SVNY01000006.1"/>
</dbReference>